<sequence length="170" mass="19344">MLSQRGLLYKKFPEPYKSALVHGGQQLCFAVKEVRSYLSKTSWHQGSQLIGELKAAYLSSAGHGALRILEQSCKTLNDNKEFWLPGATMVCLASFLNFPSRFWRQTRRLQFQQCRVSWKPRCERHSIVRSILGQTNWQGELTNSPPVGPGPKQSAKTNQLFDVFLGDLEQ</sequence>
<evidence type="ECO:0000313" key="1">
    <source>
        <dbReference type="EMBL" id="EWG42050.1"/>
    </source>
</evidence>
<dbReference type="Proteomes" id="UP000009096">
    <property type="component" value="Chromosome 2"/>
</dbReference>
<dbReference type="AlphaFoldDB" id="W7M3A4"/>
<dbReference type="GeneID" id="30072256"/>
<dbReference type="EMBL" id="CM000579">
    <property type="protein sequence ID" value="EWG42050.1"/>
    <property type="molecule type" value="Genomic_DNA"/>
</dbReference>
<gene>
    <name evidence="1" type="ORF">FVEG_15380</name>
</gene>
<dbReference type="KEGG" id="fvr:FVEG_15380"/>
<keyword evidence="2" id="KW-1185">Reference proteome</keyword>
<name>W7M3A4_GIBM7</name>
<dbReference type="RefSeq" id="XP_018748241.1">
    <property type="nucleotide sequence ID" value="XM_018904505.1"/>
</dbReference>
<organism evidence="1 2">
    <name type="scientific">Gibberella moniliformis (strain M3125 / FGSC 7600)</name>
    <name type="common">Maize ear and stalk rot fungus</name>
    <name type="synonym">Fusarium verticillioides</name>
    <dbReference type="NCBI Taxonomy" id="334819"/>
    <lineage>
        <taxon>Eukaryota</taxon>
        <taxon>Fungi</taxon>
        <taxon>Dikarya</taxon>
        <taxon>Ascomycota</taxon>
        <taxon>Pezizomycotina</taxon>
        <taxon>Sordariomycetes</taxon>
        <taxon>Hypocreomycetidae</taxon>
        <taxon>Hypocreales</taxon>
        <taxon>Nectriaceae</taxon>
        <taxon>Fusarium</taxon>
        <taxon>Fusarium fujikuroi species complex</taxon>
    </lineage>
</organism>
<protein>
    <submittedName>
        <fullName evidence="1">Uncharacterized protein</fullName>
    </submittedName>
</protein>
<dbReference type="EMBL" id="DS022245">
    <property type="protein sequence ID" value="EWG42050.1"/>
    <property type="molecule type" value="Genomic_DNA"/>
</dbReference>
<reference evidence="1 2" key="1">
    <citation type="journal article" date="2010" name="Nature">
        <title>Comparative genomics reveals mobile pathogenicity chromosomes in Fusarium.</title>
        <authorList>
            <person name="Ma L.J."/>
            <person name="van der Does H.C."/>
            <person name="Borkovich K.A."/>
            <person name="Coleman J.J."/>
            <person name="Daboussi M.J."/>
            <person name="Di Pietro A."/>
            <person name="Dufresne M."/>
            <person name="Freitag M."/>
            <person name="Grabherr M."/>
            <person name="Henrissat B."/>
            <person name="Houterman P.M."/>
            <person name="Kang S."/>
            <person name="Shim W.B."/>
            <person name="Woloshuk C."/>
            <person name="Xie X."/>
            <person name="Xu J.R."/>
            <person name="Antoniw J."/>
            <person name="Baker S.E."/>
            <person name="Bluhm B.H."/>
            <person name="Breakspear A."/>
            <person name="Brown D.W."/>
            <person name="Butchko R.A."/>
            <person name="Chapman S."/>
            <person name="Coulson R."/>
            <person name="Coutinho P.M."/>
            <person name="Danchin E.G."/>
            <person name="Diener A."/>
            <person name="Gale L.R."/>
            <person name="Gardiner D.M."/>
            <person name="Goff S."/>
            <person name="Hammond-Kosack K.E."/>
            <person name="Hilburn K."/>
            <person name="Hua-Van A."/>
            <person name="Jonkers W."/>
            <person name="Kazan K."/>
            <person name="Kodira C.D."/>
            <person name="Koehrsen M."/>
            <person name="Kumar L."/>
            <person name="Lee Y.H."/>
            <person name="Li L."/>
            <person name="Manners J.M."/>
            <person name="Miranda-Saavedra D."/>
            <person name="Mukherjee M."/>
            <person name="Park G."/>
            <person name="Park J."/>
            <person name="Park S.Y."/>
            <person name="Proctor R.H."/>
            <person name="Regev A."/>
            <person name="Ruiz-Roldan M.C."/>
            <person name="Sain D."/>
            <person name="Sakthikumar S."/>
            <person name="Sykes S."/>
            <person name="Schwartz D.C."/>
            <person name="Turgeon B.G."/>
            <person name="Wapinski I."/>
            <person name="Yoder O."/>
            <person name="Young S."/>
            <person name="Zeng Q."/>
            <person name="Zhou S."/>
            <person name="Galagan J."/>
            <person name="Cuomo C.A."/>
            <person name="Kistler H.C."/>
            <person name="Rep M."/>
        </authorList>
    </citation>
    <scope>NUCLEOTIDE SEQUENCE [LARGE SCALE GENOMIC DNA]</scope>
    <source>
        <strain evidence="2">M3125 / FGSC 7600</strain>
    </source>
</reference>
<proteinExistence type="predicted"/>
<dbReference type="VEuPathDB" id="FungiDB:FVEG_15380"/>
<evidence type="ECO:0000313" key="2">
    <source>
        <dbReference type="Proteomes" id="UP000009096"/>
    </source>
</evidence>
<accession>W7M3A4</accession>